<reference evidence="1" key="1">
    <citation type="submission" date="2020-03" db="EMBL/GenBank/DDBJ databases">
        <title>The deep terrestrial virosphere.</title>
        <authorList>
            <person name="Holmfeldt K."/>
            <person name="Nilsson E."/>
            <person name="Simone D."/>
            <person name="Lopez-Fernandez M."/>
            <person name="Wu X."/>
            <person name="de Brujin I."/>
            <person name="Lundin D."/>
            <person name="Andersson A."/>
            <person name="Bertilsson S."/>
            <person name="Dopson M."/>
        </authorList>
    </citation>
    <scope>NUCLEOTIDE SEQUENCE</scope>
    <source>
        <strain evidence="1">MM415B00464</strain>
    </source>
</reference>
<organism evidence="1">
    <name type="scientific">viral metagenome</name>
    <dbReference type="NCBI Taxonomy" id="1070528"/>
    <lineage>
        <taxon>unclassified sequences</taxon>
        <taxon>metagenomes</taxon>
        <taxon>organismal metagenomes</taxon>
    </lineage>
</organism>
<accession>A0A6M3J6W4</accession>
<evidence type="ECO:0008006" key="2">
    <source>
        <dbReference type="Google" id="ProtNLM"/>
    </source>
</evidence>
<proteinExistence type="predicted"/>
<sequence length="173" mass="19853">MFKVYDTVSKRFIDVMINVKGTLIPPEILFVNNQNCITLRVTDKCDCHAQTLIEGDIVEYFREYRDMNGLLTKVKGYYTIEWNKKLAAFTLHSPRDGDAIHGAGLITPPEHLKKIGNRFTDPDMYKDICSKIRQEEQQYESEPQLSPTEQAKLIISLAKSKGIDLEKIIKGEE</sequence>
<protein>
    <recommendedName>
        <fullName evidence="2">YopX protein</fullName>
    </recommendedName>
</protein>
<dbReference type="SUPFAM" id="SSF159006">
    <property type="entry name" value="YopX-like"/>
    <property type="match status" value="1"/>
</dbReference>
<evidence type="ECO:0000313" key="1">
    <source>
        <dbReference type="EMBL" id="QJA64841.1"/>
    </source>
</evidence>
<name>A0A6M3J6W4_9ZZZZ</name>
<dbReference type="EMBL" id="MT141527">
    <property type="protein sequence ID" value="QJA64841.1"/>
    <property type="molecule type" value="Genomic_DNA"/>
</dbReference>
<dbReference type="AlphaFoldDB" id="A0A6M3J6W4"/>
<gene>
    <name evidence="1" type="ORF">MM415B00464_0040</name>
</gene>